<evidence type="ECO:0000256" key="1">
    <source>
        <dbReference type="SAM" id="Phobius"/>
    </source>
</evidence>
<reference evidence="3" key="1">
    <citation type="submission" date="2020-06" db="EMBL/GenBank/DDBJ databases">
        <authorList>
            <person name="Ji K."/>
            <person name="Li J."/>
        </authorList>
    </citation>
    <scope>NUCLEOTIDE SEQUENCE</scope>
    <source>
        <strain evidence="3">JKM2019</strain>
        <tissue evidence="3">Whole body</tissue>
    </source>
</reference>
<evidence type="ECO:0000313" key="3">
    <source>
        <dbReference type="EMBL" id="KAH7640404.1"/>
    </source>
</evidence>
<dbReference type="PANTHER" id="PTHR22775:SF3">
    <property type="entry name" value="SORTING NEXIN-13"/>
    <property type="match status" value="1"/>
</dbReference>
<name>A0A9D4SFK2_DERFA</name>
<dbReference type="SUPFAM" id="SSF64268">
    <property type="entry name" value="PX domain"/>
    <property type="match status" value="1"/>
</dbReference>
<dbReference type="Gene3D" id="3.30.1520.10">
    <property type="entry name" value="Phox-like domain"/>
    <property type="match status" value="1"/>
</dbReference>
<accession>A0A9D4SFK2</accession>
<dbReference type="SMART" id="SM00312">
    <property type="entry name" value="PX"/>
    <property type="match status" value="1"/>
</dbReference>
<dbReference type="InterPro" id="IPR001683">
    <property type="entry name" value="PX_dom"/>
</dbReference>
<dbReference type="InterPro" id="IPR036871">
    <property type="entry name" value="PX_dom_sf"/>
</dbReference>
<dbReference type="AlphaFoldDB" id="A0A9D4SFK2"/>
<keyword evidence="1" id="KW-0812">Transmembrane</keyword>
<feature type="transmembrane region" description="Helical" evidence="1">
    <location>
        <begin position="6"/>
        <end position="24"/>
    </location>
</feature>
<dbReference type="EMBL" id="SDOV01000005">
    <property type="protein sequence ID" value="KAH7640404.1"/>
    <property type="molecule type" value="Genomic_DNA"/>
</dbReference>
<dbReference type="OrthoDB" id="5582218at2759"/>
<sequence length="776" mass="93040">MLLFDLIILYLLATIFFLLVLAFYSSIQKYFEILYNENCFGLAAIFDFAHNVYQNFNDHLNHWIKNLSYKCFKNVRFNSFRYWSYCHYYYDLDGKNVKNYSDDDHQNIKLEINKLTEAICVHYIDFWYDCIQSSLPSDGENFRKLFKKYLNETIYNFYRLTQQKFCNDSSFAIQIVDKLNDCLKERRHYRHHKDFDDIEQRIYSQVLDDIFIHILPKDVNSLITKCDDGHNSVRLFVYNIFIYTLLLPSIQKITDPLFILYNYLYLCSTCFGTMSLEDFLFHLENNSRPSNVDTLENSAQNFRPDESVDQLNNEQSSSTNDWSKGFFNEIRISQAKISTTNPFMNNNMNHSDKSKVNPYIDYIIVYNVLVIDDKHPNCQPHWQSYQVSRRFSEFLSFQYRLEKHPDYRRYMVRLKRKPSSIYFHPNSLFSHLIPITSRNNLNANSTFVQQRREHLSDFLNELSHIKVINESKEFCEFLGYKFKTLIETKQLLAKDLLNKEESNGKKKVSKFSLLNLNRMKGYFEIFLPVKAKFGQIATQIENLYVNHQTLNKFSITPIEFDDPMTNEMILKNNLEIWCQSQQRLDQDDDQHLNKKYCNQIREEIKPEDYLSLYQRITSTITLLIFRNDRFISMQFLVHKISCFLMVWYAKLQNNFRYNEFFRSYIHSLHQYISGDCVQPPNLMTYERFVEFFNDSTNAKVILQKYIDLNKQQYVANYQRKIENGSVYGKLINFVLNTTFIVIDYHANNLISTFNNQKYNRYIVMNLAKVFRDKIVV</sequence>
<dbReference type="PANTHER" id="PTHR22775">
    <property type="entry name" value="SORTING NEXIN"/>
    <property type="match status" value="1"/>
</dbReference>
<keyword evidence="1" id="KW-1133">Transmembrane helix</keyword>
<evidence type="ECO:0000259" key="2">
    <source>
        <dbReference type="PROSITE" id="PS50195"/>
    </source>
</evidence>
<gene>
    <name evidence="3" type="ORF">HUG17_7871</name>
</gene>
<feature type="domain" description="PX" evidence="2">
    <location>
        <begin position="344"/>
        <end position="485"/>
    </location>
</feature>
<dbReference type="PROSITE" id="PS50195">
    <property type="entry name" value="PX"/>
    <property type="match status" value="1"/>
</dbReference>
<proteinExistence type="predicted"/>
<protein>
    <recommendedName>
        <fullName evidence="2">PX domain-containing protein</fullName>
    </recommendedName>
</protein>
<comment type="caution">
    <text evidence="3">The sequence shown here is derived from an EMBL/GenBank/DDBJ whole genome shotgun (WGS) entry which is preliminary data.</text>
</comment>
<organism evidence="3">
    <name type="scientific">Dermatophagoides farinae</name>
    <name type="common">American house dust mite</name>
    <dbReference type="NCBI Taxonomy" id="6954"/>
    <lineage>
        <taxon>Eukaryota</taxon>
        <taxon>Metazoa</taxon>
        <taxon>Ecdysozoa</taxon>
        <taxon>Arthropoda</taxon>
        <taxon>Chelicerata</taxon>
        <taxon>Arachnida</taxon>
        <taxon>Acari</taxon>
        <taxon>Acariformes</taxon>
        <taxon>Sarcoptiformes</taxon>
        <taxon>Astigmata</taxon>
        <taxon>Psoroptidia</taxon>
        <taxon>Analgoidea</taxon>
        <taxon>Pyroglyphidae</taxon>
        <taxon>Dermatophagoidinae</taxon>
        <taxon>Dermatophagoides</taxon>
    </lineage>
</organism>
<dbReference type="Proteomes" id="UP000828236">
    <property type="component" value="Unassembled WGS sequence"/>
</dbReference>
<dbReference type="Pfam" id="PF00787">
    <property type="entry name" value="PX"/>
    <property type="match status" value="1"/>
</dbReference>
<reference evidence="3" key="2">
    <citation type="journal article" date="2021" name="World Allergy Organ. J.">
        <title>Chromosome-level assembly of Dermatophagoides farinae genome and transcriptome reveals two novel allergens Der f 37 and Der f 39.</title>
        <authorList>
            <person name="Chen J."/>
            <person name="Cai Z."/>
            <person name="Fan D."/>
            <person name="Hu J."/>
            <person name="Hou Y."/>
            <person name="He Y."/>
            <person name="Zhang Z."/>
            <person name="Zhao Z."/>
            <person name="Gao P."/>
            <person name="Hu W."/>
            <person name="Sun J."/>
            <person name="Li J."/>
            <person name="Ji K."/>
        </authorList>
    </citation>
    <scope>NUCLEOTIDE SEQUENCE</scope>
    <source>
        <strain evidence="3">JKM2019</strain>
    </source>
</reference>
<keyword evidence="1" id="KW-0472">Membrane</keyword>
<dbReference type="GO" id="GO:0035091">
    <property type="term" value="F:phosphatidylinositol binding"/>
    <property type="evidence" value="ECO:0007669"/>
    <property type="project" value="InterPro"/>
</dbReference>